<keyword evidence="2" id="KW-1185">Reference proteome</keyword>
<reference evidence="1 2" key="1">
    <citation type="journal article" date="2013" name="Genome Announc.">
        <title>Complete Genome Sequence of Glaciecola psychrophila Strain 170T.</title>
        <authorList>
            <person name="Yin J."/>
            <person name="Chen J."/>
            <person name="Liu G."/>
            <person name="Yu Y."/>
            <person name="Song L."/>
            <person name="Wang X."/>
            <person name="Qu X."/>
        </authorList>
    </citation>
    <scope>NUCLEOTIDE SEQUENCE [LARGE SCALE GENOMIC DNA]</scope>
    <source>
        <strain evidence="1 2">170</strain>
    </source>
</reference>
<name>K7ARQ8_9ALTE</name>
<dbReference type="HOGENOM" id="CLU_3331187_0_0_6"/>
<dbReference type="Proteomes" id="UP000011864">
    <property type="component" value="Chromosome"/>
</dbReference>
<accession>K7ARQ8</accession>
<evidence type="ECO:0000313" key="2">
    <source>
        <dbReference type="Proteomes" id="UP000011864"/>
    </source>
</evidence>
<dbReference type="AlphaFoldDB" id="K7ARQ8"/>
<organism evidence="1 2">
    <name type="scientific">Paraglaciecola psychrophila 170</name>
    <dbReference type="NCBI Taxonomy" id="1129794"/>
    <lineage>
        <taxon>Bacteria</taxon>
        <taxon>Pseudomonadati</taxon>
        <taxon>Pseudomonadota</taxon>
        <taxon>Gammaproteobacteria</taxon>
        <taxon>Alteromonadales</taxon>
        <taxon>Alteromonadaceae</taxon>
        <taxon>Paraglaciecola</taxon>
    </lineage>
</organism>
<proteinExistence type="predicted"/>
<dbReference type="EMBL" id="CP003837">
    <property type="protein sequence ID" value="AGH44385.1"/>
    <property type="molecule type" value="Genomic_DNA"/>
</dbReference>
<protein>
    <submittedName>
        <fullName evidence="1">Uncharacterized protein</fullName>
    </submittedName>
</protein>
<evidence type="ECO:0000313" key="1">
    <source>
        <dbReference type="EMBL" id="AGH44385.1"/>
    </source>
</evidence>
<sequence>MGMSDSFKFVLFQLVLSKLSTVQKSVKLLWVAYLSFAF</sequence>
<dbReference type="PATRIC" id="fig|1129794.4.peg.2253"/>
<dbReference type="KEGG" id="gps:C427_2276"/>
<gene>
    <name evidence="1" type="ORF">C427_2276</name>
</gene>